<evidence type="ECO:0000313" key="2">
    <source>
        <dbReference type="Proteomes" id="UP000236546"/>
    </source>
</evidence>
<reference evidence="1 2" key="1">
    <citation type="submission" date="2017-02" db="EMBL/GenBank/DDBJ databases">
        <title>Genomes of Trichoderma spp. with biocontrol activity.</title>
        <authorList>
            <person name="Gardiner D."/>
            <person name="Kazan K."/>
            <person name="Vos C."/>
            <person name="Harvey P."/>
        </authorList>
    </citation>
    <scope>NUCLEOTIDE SEQUENCE [LARGE SCALE GENOMIC DNA]</scope>
    <source>
        <strain evidence="1 2">A5MH</strain>
    </source>
</reference>
<dbReference type="EMBL" id="MTYH01000002">
    <property type="protein sequence ID" value="PNP48777.1"/>
    <property type="molecule type" value="Genomic_DNA"/>
</dbReference>
<dbReference type="Proteomes" id="UP000236546">
    <property type="component" value="Unassembled WGS sequence"/>
</dbReference>
<accession>A0A2K0TTA4</accession>
<evidence type="ECO:0000313" key="1">
    <source>
        <dbReference type="EMBL" id="PNP48777.1"/>
    </source>
</evidence>
<sequence length="49" mass="5530">MLQKALTECNPQTFTAIARPVGMFSEIVNELKGKNSEEKSAIYDRRGTR</sequence>
<name>A0A2K0TTA4_9HYPO</name>
<proteinExistence type="predicted"/>
<protein>
    <submittedName>
        <fullName evidence="1">Uncharacterized protein</fullName>
    </submittedName>
</protein>
<organism evidence="1 2">
    <name type="scientific">Trichoderma gamsii</name>
    <dbReference type="NCBI Taxonomy" id="398673"/>
    <lineage>
        <taxon>Eukaryota</taxon>
        <taxon>Fungi</taxon>
        <taxon>Dikarya</taxon>
        <taxon>Ascomycota</taxon>
        <taxon>Pezizomycotina</taxon>
        <taxon>Sordariomycetes</taxon>
        <taxon>Hypocreomycetidae</taxon>
        <taxon>Hypocreales</taxon>
        <taxon>Hypocreaceae</taxon>
        <taxon>Trichoderma</taxon>
    </lineage>
</organism>
<gene>
    <name evidence="1" type="ORF">TGAMA5MH_00231</name>
</gene>
<comment type="caution">
    <text evidence="1">The sequence shown here is derived from an EMBL/GenBank/DDBJ whole genome shotgun (WGS) entry which is preliminary data.</text>
</comment>
<dbReference type="AlphaFoldDB" id="A0A2K0TTA4"/>